<dbReference type="RefSeq" id="WP_121172796.1">
    <property type="nucleotide sequence ID" value="NZ_RBIN01000005.1"/>
</dbReference>
<organism evidence="8 9">
    <name type="scientific">Kushneria sinocarnis</name>
    <dbReference type="NCBI Taxonomy" id="595502"/>
    <lineage>
        <taxon>Bacteria</taxon>
        <taxon>Pseudomonadati</taxon>
        <taxon>Pseudomonadota</taxon>
        <taxon>Gammaproteobacteria</taxon>
        <taxon>Oceanospirillales</taxon>
        <taxon>Halomonadaceae</taxon>
        <taxon>Kushneria</taxon>
    </lineage>
</organism>
<proteinExistence type="predicted"/>
<sequence length="285" mass="31966">MRAASTAPPSSRPVRRHALPVRLWHWFNLWCLVVLLMSGLQIFNAHPALYWGSVSNFDDPWLEMYAIRASDGAIEGVTALGPWQFETTGVLGYSSINGQQTVRGFPAWATLPSHQFLSMGRLWHFFFGWLFAVSGALFVLHAVISGHLRRDLWPAGREWRGLGRDMLNHLKFRFHDHAGKYNSLQKLSYAGVIFAALPLMIVTGLCMSPTVNAAAPWLLDLFGGRQSARSLHFIIAGSLVLFVIVHVLLVLLTHPLRQLRGMITGRAPERHGSRRTDGHPEVPHE</sequence>
<protein>
    <submittedName>
        <fullName evidence="8">Thiosulfate reductase cytochrome b subunit</fullName>
    </submittedName>
</protein>
<feature type="transmembrane region" description="Helical" evidence="6">
    <location>
        <begin position="187"/>
        <end position="211"/>
    </location>
</feature>
<dbReference type="OrthoDB" id="197262at2"/>
<evidence type="ECO:0000259" key="7">
    <source>
        <dbReference type="Pfam" id="PF01292"/>
    </source>
</evidence>
<dbReference type="PANTHER" id="PTHR30485:SF1">
    <property type="entry name" value="CYTOCHROME YDHU-RELATED"/>
    <property type="match status" value="1"/>
</dbReference>
<evidence type="ECO:0000256" key="6">
    <source>
        <dbReference type="SAM" id="Phobius"/>
    </source>
</evidence>
<dbReference type="Gene3D" id="1.20.950.20">
    <property type="entry name" value="Transmembrane di-heme cytochromes, Chain C"/>
    <property type="match status" value="1"/>
</dbReference>
<keyword evidence="4 6" id="KW-1133">Transmembrane helix</keyword>
<dbReference type="GO" id="GO:0022904">
    <property type="term" value="P:respiratory electron transport chain"/>
    <property type="evidence" value="ECO:0007669"/>
    <property type="project" value="InterPro"/>
</dbReference>
<dbReference type="InterPro" id="IPR051542">
    <property type="entry name" value="Hydrogenase_cytochrome"/>
</dbReference>
<dbReference type="Pfam" id="PF01292">
    <property type="entry name" value="Ni_hydr_CYTB"/>
    <property type="match status" value="1"/>
</dbReference>
<comment type="subcellular location">
    <subcellularLocation>
        <location evidence="1">Cell membrane</location>
        <topology evidence="1">Multi-pass membrane protein</topology>
    </subcellularLocation>
</comment>
<feature type="domain" description="Cytochrome b561 bacterial/Ni-hydrogenase" evidence="7">
    <location>
        <begin position="16"/>
        <end position="265"/>
    </location>
</feature>
<feature type="transmembrane region" description="Helical" evidence="6">
    <location>
        <begin position="231"/>
        <end position="252"/>
    </location>
</feature>
<gene>
    <name evidence="8" type="ORF">C7446_1835</name>
</gene>
<evidence type="ECO:0000313" key="8">
    <source>
        <dbReference type="EMBL" id="RKR03314.1"/>
    </source>
</evidence>
<name>A0A420WW23_9GAMM</name>
<evidence type="ECO:0000256" key="2">
    <source>
        <dbReference type="ARBA" id="ARBA00022475"/>
    </source>
</evidence>
<evidence type="ECO:0000256" key="1">
    <source>
        <dbReference type="ARBA" id="ARBA00004651"/>
    </source>
</evidence>
<dbReference type="Proteomes" id="UP000281975">
    <property type="component" value="Unassembled WGS sequence"/>
</dbReference>
<reference evidence="8 9" key="1">
    <citation type="submission" date="2018-10" db="EMBL/GenBank/DDBJ databases">
        <title>Genomic Encyclopedia of Type Strains, Phase IV (KMG-IV): sequencing the most valuable type-strain genomes for metagenomic binning, comparative biology and taxonomic classification.</title>
        <authorList>
            <person name="Goeker M."/>
        </authorList>
    </citation>
    <scope>NUCLEOTIDE SEQUENCE [LARGE SCALE GENOMIC DNA]</scope>
    <source>
        <strain evidence="8 9">DSM 23229</strain>
    </source>
</reference>
<feature type="transmembrane region" description="Helical" evidence="6">
    <location>
        <begin position="21"/>
        <end position="43"/>
    </location>
</feature>
<keyword evidence="5 6" id="KW-0472">Membrane</keyword>
<dbReference type="PANTHER" id="PTHR30485">
    <property type="entry name" value="NI/FE-HYDROGENASE 1 B-TYPE CYTOCHROME SUBUNIT"/>
    <property type="match status" value="1"/>
</dbReference>
<evidence type="ECO:0000256" key="3">
    <source>
        <dbReference type="ARBA" id="ARBA00022692"/>
    </source>
</evidence>
<keyword evidence="2" id="KW-1003">Cell membrane</keyword>
<dbReference type="GO" id="GO:0020037">
    <property type="term" value="F:heme binding"/>
    <property type="evidence" value="ECO:0007669"/>
    <property type="project" value="TreeGrafter"/>
</dbReference>
<accession>A0A420WW23</accession>
<dbReference type="EMBL" id="RBIN01000005">
    <property type="protein sequence ID" value="RKR03314.1"/>
    <property type="molecule type" value="Genomic_DNA"/>
</dbReference>
<dbReference type="SUPFAM" id="SSF81342">
    <property type="entry name" value="Transmembrane di-heme cytochromes"/>
    <property type="match status" value="1"/>
</dbReference>
<evidence type="ECO:0000313" key="9">
    <source>
        <dbReference type="Proteomes" id="UP000281975"/>
    </source>
</evidence>
<feature type="transmembrane region" description="Helical" evidence="6">
    <location>
        <begin position="122"/>
        <end position="144"/>
    </location>
</feature>
<keyword evidence="3 6" id="KW-0812">Transmembrane</keyword>
<keyword evidence="9" id="KW-1185">Reference proteome</keyword>
<dbReference type="AlphaFoldDB" id="A0A420WW23"/>
<dbReference type="GO" id="GO:0009055">
    <property type="term" value="F:electron transfer activity"/>
    <property type="evidence" value="ECO:0007669"/>
    <property type="project" value="InterPro"/>
</dbReference>
<evidence type="ECO:0000256" key="4">
    <source>
        <dbReference type="ARBA" id="ARBA00022989"/>
    </source>
</evidence>
<dbReference type="InterPro" id="IPR011577">
    <property type="entry name" value="Cyt_b561_bac/Ni-Hgenase"/>
</dbReference>
<comment type="caution">
    <text evidence="8">The sequence shown here is derived from an EMBL/GenBank/DDBJ whole genome shotgun (WGS) entry which is preliminary data.</text>
</comment>
<evidence type="ECO:0000256" key="5">
    <source>
        <dbReference type="ARBA" id="ARBA00023136"/>
    </source>
</evidence>
<dbReference type="GO" id="GO:0005886">
    <property type="term" value="C:plasma membrane"/>
    <property type="evidence" value="ECO:0007669"/>
    <property type="project" value="UniProtKB-SubCell"/>
</dbReference>
<dbReference type="InterPro" id="IPR016174">
    <property type="entry name" value="Di-haem_cyt_TM"/>
</dbReference>